<reference evidence="7 8" key="1">
    <citation type="submission" date="2015-09" db="EMBL/GenBank/DDBJ databases">
        <title>Host preference determinants of Valsa canker pathogens revealed by comparative genomics.</title>
        <authorList>
            <person name="Yin Z."/>
            <person name="Huang L."/>
        </authorList>
    </citation>
    <scope>NUCLEOTIDE SEQUENCE [LARGE SCALE GENOMIC DNA]</scope>
    <source>
        <strain evidence="7 8">SXYLt</strain>
    </source>
</reference>
<feature type="compositionally biased region" description="Polar residues" evidence="5">
    <location>
        <begin position="41"/>
        <end position="50"/>
    </location>
</feature>
<feature type="compositionally biased region" description="Polar residues" evidence="5">
    <location>
        <begin position="119"/>
        <end position="128"/>
    </location>
</feature>
<dbReference type="InParanoid" id="A0A423XDQ8"/>
<dbReference type="OrthoDB" id="432299at2759"/>
<dbReference type="FunFam" id="3.10.120.10:FF:000001">
    <property type="entry name" value="Cytochrome b5 reductase 4"/>
    <property type="match status" value="1"/>
</dbReference>
<comment type="caution">
    <text evidence="7">The sequence shown here is derived from an EMBL/GenBank/DDBJ whole genome shotgun (WGS) entry which is preliminary data.</text>
</comment>
<evidence type="ECO:0000313" key="7">
    <source>
        <dbReference type="EMBL" id="ROW14234.1"/>
    </source>
</evidence>
<keyword evidence="3 4" id="KW-0408">Iron</keyword>
<dbReference type="PANTHER" id="PTHR46237:SF1">
    <property type="entry name" value="CYTOCHROME B5 REDUCTASE 4"/>
    <property type="match status" value="1"/>
</dbReference>
<dbReference type="GO" id="GO:0004128">
    <property type="term" value="F:cytochrome-b5 reductase activity, acting on NAD(P)H"/>
    <property type="evidence" value="ECO:0007669"/>
    <property type="project" value="TreeGrafter"/>
</dbReference>
<dbReference type="AlphaFoldDB" id="A0A423XDQ8"/>
<feature type="domain" description="Cytochrome b5 heme-binding" evidence="6">
    <location>
        <begin position="226"/>
        <end position="304"/>
    </location>
</feature>
<dbReference type="InterPro" id="IPR036400">
    <property type="entry name" value="Cyt_B5-like_heme/steroid_sf"/>
</dbReference>
<dbReference type="GO" id="GO:0020037">
    <property type="term" value="F:heme binding"/>
    <property type="evidence" value="ECO:0007669"/>
    <property type="project" value="UniProtKB-UniRule"/>
</dbReference>
<evidence type="ECO:0000256" key="5">
    <source>
        <dbReference type="SAM" id="MobiDB-lite"/>
    </source>
</evidence>
<dbReference type="SMART" id="SM01117">
    <property type="entry name" value="Cyt-b5"/>
    <property type="match status" value="1"/>
</dbReference>
<evidence type="ECO:0000313" key="8">
    <source>
        <dbReference type="Proteomes" id="UP000285146"/>
    </source>
</evidence>
<name>A0A423XDQ8_9PEZI</name>
<dbReference type="EMBL" id="LKEB01000015">
    <property type="protein sequence ID" value="ROW14234.1"/>
    <property type="molecule type" value="Genomic_DNA"/>
</dbReference>
<gene>
    <name evidence="7" type="ORF">VPNG_04319</name>
</gene>
<feature type="compositionally biased region" description="Low complexity" evidence="5">
    <location>
        <begin position="98"/>
        <end position="113"/>
    </location>
</feature>
<dbReference type="InterPro" id="IPR018506">
    <property type="entry name" value="Cyt_B5_heme-BS"/>
</dbReference>
<dbReference type="InterPro" id="IPR051872">
    <property type="entry name" value="Cytochrome_b5/Flavoprotein_Rdt"/>
</dbReference>
<dbReference type="PROSITE" id="PS00191">
    <property type="entry name" value="CYTOCHROME_B5_1"/>
    <property type="match status" value="1"/>
</dbReference>
<evidence type="ECO:0000256" key="1">
    <source>
        <dbReference type="ARBA" id="ARBA00022617"/>
    </source>
</evidence>
<dbReference type="STRING" id="1230097.A0A423XDQ8"/>
<proteinExistence type="inferred from homology"/>
<organism evidence="7 8">
    <name type="scientific">Cytospora leucostoma</name>
    <dbReference type="NCBI Taxonomy" id="1230097"/>
    <lineage>
        <taxon>Eukaryota</taxon>
        <taxon>Fungi</taxon>
        <taxon>Dikarya</taxon>
        <taxon>Ascomycota</taxon>
        <taxon>Pezizomycotina</taxon>
        <taxon>Sordariomycetes</taxon>
        <taxon>Sordariomycetidae</taxon>
        <taxon>Diaporthales</taxon>
        <taxon>Cytosporaceae</taxon>
        <taxon>Cytospora</taxon>
    </lineage>
</organism>
<dbReference type="Proteomes" id="UP000285146">
    <property type="component" value="Unassembled WGS sequence"/>
</dbReference>
<keyword evidence="8" id="KW-1185">Reference proteome</keyword>
<evidence type="ECO:0000256" key="3">
    <source>
        <dbReference type="ARBA" id="ARBA00023004"/>
    </source>
</evidence>
<dbReference type="GO" id="GO:0005737">
    <property type="term" value="C:cytoplasm"/>
    <property type="evidence" value="ECO:0007669"/>
    <property type="project" value="TreeGrafter"/>
</dbReference>
<dbReference type="InterPro" id="IPR001199">
    <property type="entry name" value="Cyt_B5-like_heme/steroid-bd"/>
</dbReference>
<dbReference type="Pfam" id="PF00173">
    <property type="entry name" value="Cyt-b5"/>
    <property type="match status" value="1"/>
</dbReference>
<dbReference type="PROSITE" id="PS50255">
    <property type="entry name" value="CYTOCHROME_B5_2"/>
    <property type="match status" value="1"/>
</dbReference>
<feature type="compositionally biased region" description="Low complexity" evidence="5">
    <location>
        <begin position="129"/>
        <end position="144"/>
    </location>
</feature>
<feature type="compositionally biased region" description="Pro residues" evidence="5">
    <location>
        <begin position="145"/>
        <end position="171"/>
    </location>
</feature>
<dbReference type="GO" id="GO:0046872">
    <property type="term" value="F:metal ion binding"/>
    <property type="evidence" value="ECO:0007669"/>
    <property type="project" value="UniProtKB-UniRule"/>
</dbReference>
<evidence type="ECO:0000256" key="4">
    <source>
        <dbReference type="RuleBase" id="RU362121"/>
    </source>
</evidence>
<accession>A0A423XDQ8</accession>
<feature type="compositionally biased region" description="Basic and acidic residues" evidence="5">
    <location>
        <begin position="54"/>
        <end position="66"/>
    </location>
</feature>
<sequence length="321" mass="34924">MALIGVSLIFASVVLFCLRRPTWFPNFFASLRHHRSITPPRDNQASADGNTGTGEKEHEVTIKVQEEVVEEDDQQTPKVSAAGRDDAVPSFTLSEPSTEPVTQTATQPATQPAIELQIQPPSTSDVTKTTCPSDVTPTVTSTSMMPPPLLPSMRAPNPPAPSLMAPPPPPTTSRRIPTLAPIPHSSVPKKPSRQVTLEPGHSPMDWARLAQSPTSDLRGLPPSTPYLRVTPSELRQMTGRKGKDAWCALGGKVYNFTPYLPFHPGGRAELLRGAGRDGTRMFGEVHPWVNYETMLSACLVGILVDEHEVKNEVGSKMEEMD</sequence>
<dbReference type="SUPFAM" id="SSF55856">
    <property type="entry name" value="Cytochrome b5-like heme/steroid binding domain"/>
    <property type="match status" value="1"/>
</dbReference>
<evidence type="ECO:0000259" key="6">
    <source>
        <dbReference type="PROSITE" id="PS50255"/>
    </source>
</evidence>
<dbReference type="PANTHER" id="PTHR46237">
    <property type="entry name" value="CYTOCHROME B5 REDUCTASE 4 FAMILY MEMBER"/>
    <property type="match status" value="1"/>
</dbReference>
<keyword evidence="2 4" id="KW-0479">Metal-binding</keyword>
<evidence type="ECO:0000256" key="2">
    <source>
        <dbReference type="ARBA" id="ARBA00022723"/>
    </source>
</evidence>
<dbReference type="Gene3D" id="3.10.120.10">
    <property type="entry name" value="Cytochrome b5-like heme/steroid binding domain"/>
    <property type="match status" value="1"/>
</dbReference>
<feature type="region of interest" description="Disordered" evidence="5">
    <location>
        <begin position="36"/>
        <end position="197"/>
    </location>
</feature>
<keyword evidence="1 4" id="KW-0349">Heme</keyword>
<comment type="similarity">
    <text evidence="4">Belongs to the cytochrome b5 family.</text>
</comment>
<protein>
    <recommendedName>
        <fullName evidence="6">Cytochrome b5 heme-binding domain-containing protein</fullName>
    </recommendedName>
</protein>